<comment type="subcellular location">
    <subcellularLocation>
        <location evidence="4">Secreted</location>
        <location evidence="4">Extracellular space</location>
        <location evidence="4">Apoplast</location>
    </subcellularLocation>
</comment>
<dbReference type="InterPro" id="IPR044859">
    <property type="entry name" value="Allene_oxi_cyc_Dirigent"/>
</dbReference>
<feature type="signal peptide" evidence="4">
    <location>
        <begin position="1"/>
        <end position="21"/>
    </location>
</feature>
<comment type="similarity">
    <text evidence="1 4">Belongs to the plant dirigent protein family.</text>
</comment>
<keyword evidence="3 4" id="KW-0964">Secreted</keyword>
<keyword evidence="4" id="KW-0052">Apoplast</keyword>
<evidence type="ECO:0000256" key="2">
    <source>
        <dbReference type="ARBA" id="ARBA00011738"/>
    </source>
</evidence>
<name>A0A6N2KSI8_SALVM</name>
<dbReference type="InterPro" id="IPR004265">
    <property type="entry name" value="Dirigent"/>
</dbReference>
<dbReference type="Gene3D" id="2.40.480.10">
    <property type="entry name" value="Allene oxide cyclase-like"/>
    <property type="match status" value="1"/>
</dbReference>
<organism evidence="5">
    <name type="scientific">Salix viminalis</name>
    <name type="common">Common osier</name>
    <name type="synonym">Basket willow</name>
    <dbReference type="NCBI Taxonomy" id="40686"/>
    <lineage>
        <taxon>Eukaryota</taxon>
        <taxon>Viridiplantae</taxon>
        <taxon>Streptophyta</taxon>
        <taxon>Embryophyta</taxon>
        <taxon>Tracheophyta</taxon>
        <taxon>Spermatophyta</taxon>
        <taxon>Magnoliopsida</taxon>
        <taxon>eudicotyledons</taxon>
        <taxon>Gunneridae</taxon>
        <taxon>Pentapetalae</taxon>
        <taxon>rosids</taxon>
        <taxon>fabids</taxon>
        <taxon>Malpighiales</taxon>
        <taxon>Salicaceae</taxon>
        <taxon>Saliceae</taxon>
        <taxon>Salix</taxon>
    </lineage>
</organism>
<dbReference type="PANTHER" id="PTHR21495">
    <property type="entry name" value="NUCLEOPORIN-RELATED"/>
    <property type="match status" value="1"/>
</dbReference>
<protein>
    <recommendedName>
        <fullName evidence="4">Dirigent protein</fullName>
    </recommendedName>
</protein>
<dbReference type="AlphaFoldDB" id="A0A6N2KSI8"/>
<dbReference type="GO" id="GO:0009699">
    <property type="term" value="P:phenylpropanoid biosynthetic process"/>
    <property type="evidence" value="ECO:0007669"/>
    <property type="project" value="UniProtKB-ARBA"/>
</dbReference>
<reference evidence="5" key="1">
    <citation type="submission" date="2019-03" db="EMBL/GenBank/DDBJ databases">
        <authorList>
            <person name="Mank J."/>
            <person name="Almeida P."/>
        </authorList>
    </citation>
    <scope>NUCLEOTIDE SEQUENCE</scope>
    <source>
        <strain evidence="5">78183</strain>
    </source>
</reference>
<evidence type="ECO:0000256" key="1">
    <source>
        <dbReference type="ARBA" id="ARBA00010746"/>
    </source>
</evidence>
<feature type="chain" id="PRO_5027143683" description="Dirigent protein" evidence="4">
    <location>
        <begin position="22"/>
        <end position="150"/>
    </location>
</feature>
<evidence type="ECO:0000313" key="5">
    <source>
        <dbReference type="EMBL" id="VFU31571.1"/>
    </source>
</evidence>
<dbReference type="GO" id="GO:0048046">
    <property type="term" value="C:apoplast"/>
    <property type="evidence" value="ECO:0007669"/>
    <property type="project" value="UniProtKB-SubCell"/>
</dbReference>
<keyword evidence="4" id="KW-0732">Signal</keyword>
<gene>
    <name evidence="5" type="ORF">SVIM_LOCUS133498</name>
</gene>
<comment type="subunit">
    <text evidence="2 4">Homodimer.</text>
</comment>
<dbReference type="Pfam" id="PF03018">
    <property type="entry name" value="Dirigent"/>
    <property type="match status" value="1"/>
</dbReference>
<sequence>MEGVQVLGLALILCMITTQTAVLVACPNITGGPSVAPFGSIFALDDPLTAEPELTSGVMGNAQGLYVSFGQDIPSLVAYFDFGFTSGEFNGSSISVFSRNPITNTERELAMVGGRGKFRLARGFAQLKTCFLNTTNGDAIVEYNVTVIHY</sequence>
<evidence type="ECO:0000256" key="3">
    <source>
        <dbReference type="ARBA" id="ARBA00022525"/>
    </source>
</evidence>
<proteinExistence type="inferred from homology"/>
<accession>A0A6N2KSI8</accession>
<comment type="function">
    <text evidence="4">Dirigent proteins impart stereoselectivity on the phenoxy radical-coupling reaction, yielding optically active lignans from two molecules of coniferyl alcohol in the biosynthesis of lignans, flavonolignans, and alkaloids and thus plays a central role in plant secondary metabolism.</text>
</comment>
<evidence type="ECO:0000256" key="4">
    <source>
        <dbReference type="RuleBase" id="RU363099"/>
    </source>
</evidence>
<dbReference type="EMBL" id="CAADRP010000735">
    <property type="protein sequence ID" value="VFU31571.1"/>
    <property type="molecule type" value="Genomic_DNA"/>
</dbReference>